<evidence type="ECO:0000313" key="6">
    <source>
        <dbReference type="EMBL" id="KAH3683862.1"/>
    </source>
</evidence>
<dbReference type="OrthoDB" id="407617at2759"/>
<dbReference type="GO" id="GO:0016020">
    <property type="term" value="C:membrane"/>
    <property type="evidence" value="ECO:0007669"/>
    <property type="project" value="UniProtKB-SubCell"/>
</dbReference>
<reference evidence="6" key="1">
    <citation type="journal article" date="2021" name="Open Biol.">
        <title>Shared evolutionary footprints suggest mitochondrial oxidative damage underlies multiple complex I losses in fungi.</title>
        <authorList>
            <person name="Schikora-Tamarit M.A."/>
            <person name="Marcet-Houben M."/>
            <person name="Nosek J."/>
            <person name="Gabaldon T."/>
        </authorList>
    </citation>
    <scope>NUCLEOTIDE SEQUENCE</scope>
    <source>
        <strain evidence="6">CBS2887</strain>
    </source>
</reference>
<dbReference type="PANTHER" id="PTHR16201:SF37">
    <property type="entry name" value="PQ-LOOP REPEAT-CONTAINING PROTEIN"/>
    <property type="match status" value="1"/>
</dbReference>
<evidence type="ECO:0000256" key="4">
    <source>
        <dbReference type="ARBA" id="ARBA00023136"/>
    </source>
</evidence>
<sequence length="279" mass="31262">MTQSTYNELAANILGTIGTVCWCIQLIPQIVHNYRRKDCTGLQPIMLFLWSASGVPFSIYFVSRRSTIPIMVQPQIFTTLCLVTWFQSLIYPPVKIGYKKAIIYTVAFVAISLVLEFGFIFPLRKAYDKGIMWPSLIFGIIASVLLAVGLVPPYFELAKRQGEVVGINFMFLTLDSMGAWFSILSLIFSAELDILGIVLYCIVAVMELGIFVSHVVWWFRIGRLKKNLLNDEESGVNGNENGLNLDPAATESSDLVNVENQLYSIDSGYSDLKSKETNI</sequence>
<keyword evidence="3 5" id="KW-1133">Transmembrane helix</keyword>
<comment type="subcellular location">
    <subcellularLocation>
        <location evidence="1">Membrane</location>
        <topology evidence="1">Multi-pass membrane protein</topology>
    </subcellularLocation>
</comment>
<feature type="transmembrane region" description="Helical" evidence="5">
    <location>
        <begin position="133"/>
        <end position="155"/>
    </location>
</feature>
<dbReference type="EMBL" id="JAEUBG010002892">
    <property type="protein sequence ID" value="KAH3683862.1"/>
    <property type="molecule type" value="Genomic_DNA"/>
</dbReference>
<feature type="transmembrane region" description="Helical" evidence="5">
    <location>
        <begin position="45"/>
        <end position="63"/>
    </location>
</feature>
<protein>
    <recommendedName>
        <fullName evidence="8">PQ-loop-domain-containing protein</fullName>
    </recommendedName>
</protein>
<feature type="transmembrane region" description="Helical" evidence="5">
    <location>
        <begin position="167"/>
        <end position="188"/>
    </location>
</feature>
<evidence type="ECO:0000256" key="5">
    <source>
        <dbReference type="SAM" id="Phobius"/>
    </source>
</evidence>
<dbReference type="PANTHER" id="PTHR16201">
    <property type="entry name" value="SEVEN TRANSMEMBRANE PROTEIN 1-RELATED"/>
    <property type="match status" value="1"/>
</dbReference>
<proteinExistence type="predicted"/>
<feature type="transmembrane region" description="Helical" evidence="5">
    <location>
        <begin position="75"/>
        <end position="94"/>
    </location>
</feature>
<dbReference type="InterPro" id="IPR051415">
    <property type="entry name" value="LAAT-1"/>
</dbReference>
<dbReference type="Gene3D" id="1.20.1280.290">
    <property type="match status" value="1"/>
</dbReference>
<keyword evidence="7" id="KW-1185">Reference proteome</keyword>
<keyword evidence="2 5" id="KW-0812">Transmembrane</keyword>
<evidence type="ECO:0008006" key="8">
    <source>
        <dbReference type="Google" id="ProtNLM"/>
    </source>
</evidence>
<keyword evidence="4 5" id="KW-0472">Membrane</keyword>
<feature type="transmembrane region" description="Helical" evidence="5">
    <location>
        <begin position="101"/>
        <end position="121"/>
    </location>
</feature>
<reference evidence="6" key="2">
    <citation type="submission" date="2021-01" db="EMBL/GenBank/DDBJ databases">
        <authorList>
            <person name="Schikora-Tamarit M.A."/>
        </authorList>
    </citation>
    <scope>NUCLEOTIDE SEQUENCE</scope>
    <source>
        <strain evidence="6">CBS2887</strain>
    </source>
</reference>
<comment type="caution">
    <text evidence="6">The sequence shown here is derived from an EMBL/GenBank/DDBJ whole genome shotgun (WGS) entry which is preliminary data.</text>
</comment>
<gene>
    <name evidence="6" type="ORF">WICPIJ_005161</name>
</gene>
<evidence type="ECO:0000313" key="7">
    <source>
        <dbReference type="Proteomes" id="UP000774326"/>
    </source>
</evidence>
<evidence type="ECO:0000256" key="3">
    <source>
        <dbReference type="ARBA" id="ARBA00022989"/>
    </source>
</evidence>
<dbReference type="Proteomes" id="UP000774326">
    <property type="component" value="Unassembled WGS sequence"/>
</dbReference>
<name>A0A9P8Q698_WICPI</name>
<dbReference type="InterPro" id="IPR006603">
    <property type="entry name" value="PQ-loop_rpt"/>
</dbReference>
<evidence type="ECO:0000256" key="2">
    <source>
        <dbReference type="ARBA" id="ARBA00022692"/>
    </source>
</evidence>
<dbReference type="SMART" id="SM00679">
    <property type="entry name" value="CTNS"/>
    <property type="match status" value="2"/>
</dbReference>
<feature type="transmembrane region" description="Helical" evidence="5">
    <location>
        <begin position="194"/>
        <end position="219"/>
    </location>
</feature>
<evidence type="ECO:0000256" key="1">
    <source>
        <dbReference type="ARBA" id="ARBA00004141"/>
    </source>
</evidence>
<accession>A0A9P8Q698</accession>
<dbReference type="AlphaFoldDB" id="A0A9P8Q698"/>
<organism evidence="6 7">
    <name type="scientific">Wickerhamomyces pijperi</name>
    <name type="common">Yeast</name>
    <name type="synonym">Pichia pijperi</name>
    <dbReference type="NCBI Taxonomy" id="599730"/>
    <lineage>
        <taxon>Eukaryota</taxon>
        <taxon>Fungi</taxon>
        <taxon>Dikarya</taxon>
        <taxon>Ascomycota</taxon>
        <taxon>Saccharomycotina</taxon>
        <taxon>Saccharomycetes</taxon>
        <taxon>Phaffomycetales</taxon>
        <taxon>Wickerhamomycetaceae</taxon>
        <taxon>Wickerhamomyces</taxon>
    </lineage>
</organism>
<dbReference type="Pfam" id="PF04193">
    <property type="entry name" value="PQ-loop"/>
    <property type="match status" value="1"/>
</dbReference>